<dbReference type="InterPro" id="IPR001841">
    <property type="entry name" value="Znf_RING"/>
</dbReference>
<dbReference type="EC" id="2.3.2.27" evidence="6"/>
<keyword evidence="8" id="KW-0519">Myristate</keyword>
<evidence type="ECO:0000256" key="7">
    <source>
        <dbReference type="ARBA" id="ARBA00022679"/>
    </source>
</evidence>
<evidence type="ECO:0000256" key="10">
    <source>
        <dbReference type="ARBA" id="ARBA00022753"/>
    </source>
</evidence>
<evidence type="ECO:0000256" key="3">
    <source>
        <dbReference type="ARBA" id="ARBA00004177"/>
    </source>
</evidence>
<dbReference type="SUPFAM" id="SSF57903">
    <property type="entry name" value="FYVE/PHD zinc finger"/>
    <property type="match status" value="1"/>
</dbReference>
<dbReference type="GO" id="GO:0005768">
    <property type="term" value="C:endosome"/>
    <property type="evidence" value="ECO:0007669"/>
    <property type="project" value="UniProtKB-SubCell"/>
</dbReference>
<dbReference type="GO" id="GO:0070936">
    <property type="term" value="P:protein K48-linked ubiquitination"/>
    <property type="evidence" value="ECO:0007669"/>
    <property type="project" value="TreeGrafter"/>
</dbReference>
<feature type="compositionally biased region" description="Polar residues" evidence="18">
    <location>
        <begin position="476"/>
        <end position="500"/>
    </location>
</feature>
<accession>A0A2T2NI63</accession>
<dbReference type="PROSITE" id="PS50089">
    <property type="entry name" value="ZF_RING_2"/>
    <property type="match status" value="1"/>
</dbReference>
<dbReference type="Proteomes" id="UP000240883">
    <property type="component" value="Unassembled WGS sequence"/>
</dbReference>
<dbReference type="InterPro" id="IPR017455">
    <property type="entry name" value="Znf_FYVE-rel"/>
</dbReference>
<feature type="domain" description="RING-type" evidence="19">
    <location>
        <begin position="534"/>
        <end position="577"/>
    </location>
</feature>
<dbReference type="STRING" id="1448308.A0A2T2NI63"/>
<evidence type="ECO:0000256" key="9">
    <source>
        <dbReference type="ARBA" id="ARBA00022723"/>
    </source>
</evidence>
<comment type="pathway">
    <text evidence="5">Protein modification; protein ubiquitination.</text>
</comment>
<keyword evidence="14" id="KW-0472">Membrane</keyword>
<evidence type="ECO:0000256" key="4">
    <source>
        <dbReference type="ARBA" id="ARBA00004371"/>
    </source>
</evidence>
<dbReference type="InterPro" id="IPR013083">
    <property type="entry name" value="Znf_RING/FYVE/PHD"/>
</dbReference>
<feature type="compositionally biased region" description="Pro residues" evidence="18">
    <location>
        <begin position="156"/>
        <end position="170"/>
    </location>
</feature>
<evidence type="ECO:0000256" key="8">
    <source>
        <dbReference type="ARBA" id="ARBA00022707"/>
    </source>
</evidence>
<keyword evidence="13" id="KW-0862">Zinc</keyword>
<organism evidence="21 22">
    <name type="scientific">Corynespora cassiicola Philippines</name>
    <dbReference type="NCBI Taxonomy" id="1448308"/>
    <lineage>
        <taxon>Eukaryota</taxon>
        <taxon>Fungi</taxon>
        <taxon>Dikarya</taxon>
        <taxon>Ascomycota</taxon>
        <taxon>Pezizomycotina</taxon>
        <taxon>Dothideomycetes</taxon>
        <taxon>Pleosporomycetidae</taxon>
        <taxon>Pleosporales</taxon>
        <taxon>Corynesporascaceae</taxon>
        <taxon>Corynespora</taxon>
    </lineage>
</organism>
<feature type="compositionally biased region" description="Basic and acidic residues" evidence="18">
    <location>
        <begin position="347"/>
        <end position="357"/>
    </location>
</feature>
<dbReference type="SMART" id="SM00064">
    <property type="entry name" value="FYVE"/>
    <property type="match status" value="1"/>
</dbReference>
<evidence type="ECO:0000256" key="17">
    <source>
        <dbReference type="PROSITE-ProRule" id="PRU00175"/>
    </source>
</evidence>
<gene>
    <name evidence="21" type="ORF">BS50DRAFT_601498</name>
</gene>
<evidence type="ECO:0000256" key="18">
    <source>
        <dbReference type="SAM" id="MobiDB-lite"/>
    </source>
</evidence>
<evidence type="ECO:0000256" key="11">
    <source>
        <dbReference type="ARBA" id="ARBA00022771"/>
    </source>
</evidence>
<keyword evidence="12" id="KW-0833">Ubl conjugation pathway</keyword>
<dbReference type="OrthoDB" id="660555at2759"/>
<evidence type="ECO:0000313" key="21">
    <source>
        <dbReference type="EMBL" id="PSN64956.1"/>
    </source>
</evidence>
<feature type="compositionally biased region" description="Low complexity" evidence="18">
    <location>
        <begin position="8"/>
        <end position="19"/>
    </location>
</feature>
<dbReference type="Gene3D" id="3.30.40.10">
    <property type="entry name" value="Zinc/RING finger domain, C3HC4 (zinc finger)"/>
    <property type="match status" value="2"/>
</dbReference>
<keyword evidence="16" id="KW-0449">Lipoprotein</keyword>
<evidence type="ECO:0000256" key="13">
    <source>
        <dbReference type="ARBA" id="ARBA00022833"/>
    </source>
</evidence>
<dbReference type="GO" id="GO:0043161">
    <property type="term" value="P:proteasome-mediated ubiquitin-dependent protein catabolic process"/>
    <property type="evidence" value="ECO:0007669"/>
    <property type="project" value="TreeGrafter"/>
</dbReference>
<dbReference type="Pfam" id="PF13639">
    <property type="entry name" value="zf-RING_2"/>
    <property type="match status" value="1"/>
</dbReference>
<dbReference type="InterPro" id="IPR011011">
    <property type="entry name" value="Znf_FYVE_PHD"/>
</dbReference>
<comment type="catalytic activity">
    <reaction evidence="1">
        <text>S-ubiquitinyl-[E2 ubiquitin-conjugating enzyme]-L-cysteine + [acceptor protein]-L-lysine = [E2 ubiquitin-conjugating enzyme]-L-cysteine + N(6)-ubiquitinyl-[acceptor protein]-L-lysine.</text>
        <dbReference type="EC" id="2.3.2.27"/>
    </reaction>
</comment>
<evidence type="ECO:0000256" key="5">
    <source>
        <dbReference type="ARBA" id="ARBA00004906"/>
    </source>
</evidence>
<keyword evidence="15" id="KW-0458">Lysosome</keyword>
<feature type="region of interest" description="Disordered" evidence="18">
    <location>
        <begin position="290"/>
        <end position="405"/>
    </location>
</feature>
<dbReference type="PROSITE" id="PS50178">
    <property type="entry name" value="ZF_FYVE"/>
    <property type="match status" value="1"/>
</dbReference>
<evidence type="ECO:0000256" key="6">
    <source>
        <dbReference type="ARBA" id="ARBA00012483"/>
    </source>
</evidence>
<feature type="compositionally biased region" description="Polar residues" evidence="18">
    <location>
        <begin position="329"/>
        <end position="346"/>
    </location>
</feature>
<evidence type="ECO:0000256" key="2">
    <source>
        <dbReference type="ARBA" id="ARBA00004170"/>
    </source>
</evidence>
<dbReference type="Pfam" id="PF01363">
    <property type="entry name" value="FYVE"/>
    <property type="match status" value="1"/>
</dbReference>
<keyword evidence="9" id="KW-0479">Metal-binding</keyword>
<evidence type="ECO:0000256" key="16">
    <source>
        <dbReference type="ARBA" id="ARBA00023288"/>
    </source>
</evidence>
<evidence type="ECO:0000313" key="22">
    <source>
        <dbReference type="Proteomes" id="UP000240883"/>
    </source>
</evidence>
<evidence type="ECO:0000259" key="20">
    <source>
        <dbReference type="PROSITE" id="PS50178"/>
    </source>
</evidence>
<feature type="region of interest" description="Disordered" evidence="18">
    <location>
        <begin position="1"/>
        <end position="179"/>
    </location>
</feature>
<evidence type="ECO:0000259" key="19">
    <source>
        <dbReference type="PROSITE" id="PS50089"/>
    </source>
</evidence>
<evidence type="ECO:0000256" key="15">
    <source>
        <dbReference type="ARBA" id="ARBA00023228"/>
    </source>
</evidence>
<sequence length="580" mass="63609">MHPRPRGSSQSSPNQPAPAEGDHSAVGTGAPAEPPHHHPQLHGAVASHYLSQSPGTYGGQTWMDFLRENGAANSSGRRPSTHRMSSEDNAGPSSARYPPPVPPPNDSRNSDRKRRLTAGESPMRRPSGVRVHPGTAGHPGTDHLVPFDSMPASRPQRPPLPPLPPPPSFPPQNSMGPRRRESDIVLPQWQPDADVSHCPVCKSQFTFFYRKHHCRKCGRVVCSACSPHRITIPRQFIVHPPGDSNAGPSLEDIENDEDGSLSFFNINPALGGGEVVRVCNPCVPDPNYSPPPQYTSPPAATSRHSYHFSSSGRPSLPAPGPPRPHGHRTSQSVHDSAQSMSHGQSSRTRDPFSDRRVSFHNSTSVADLWPPTQPPQSRPHYDSHGDMYGRSNAYSSSHVHSSSEREANMFRRHFFPNTPPQQSQPPPRRQIAEEDECPVCGNELPPKGPNGEDSERVQHVDECVQLHSASPRPAAPTNQTSTSLPSQRTRGMSTAGNGEGASTGNRLIYAARGMVDYIATEKDCFDEDGDQAECIICFEEFEQGDRMSRLACWCKFHEACIKQWWETKGRGACPTHQLHE</sequence>
<name>A0A2T2NI63_CORCC</name>
<keyword evidence="22" id="KW-1185">Reference proteome</keyword>
<keyword evidence="11 17" id="KW-0863">Zinc-finger</keyword>
<dbReference type="CDD" id="cd16489">
    <property type="entry name" value="mRING-CH-C4HC2H_ZNRF"/>
    <property type="match status" value="1"/>
</dbReference>
<feature type="region of interest" description="Disordered" evidence="18">
    <location>
        <begin position="468"/>
        <end position="500"/>
    </location>
</feature>
<evidence type="ECO:0000256" key="14">
    <source>
        <dbReference type="ARBA" id="ARBA00023136"/>
    </source>
</evidence>
<reference evidence="21 22" key="1">
    <citation type="journal article" date="2018" name="Front. Microbiol.">
        <title>Genome-Wide Analysis of Corynespora cassiicola Leaf Fall Disease Putative Effectors.</title>
        <authorList>
            <person name="Lopez D."/>
            <person name="Ribeiro S."/>
            <person name="Label P."/>
            <person name="Fumanal B."/>
            <person name="Venisse J.S."/>
            <person name="Kohler A."/>
            <person name="de Oliveira R.R."/>
            <person name="Labutti K."/>
            <person name="Lipzen A."/>
            <person name="Lail K."/>
            <person name="Bauer D."/>
            <person name="Ohm R.A."/>
            <person name="Barry K.W."/>
            <person name="Spatafora J."/>
            <person name="Grigoriev I.V."/>
            <person name="Martin F.M."/>
            <person name="Pujade-Renaud V."/>
        </authorList>
    </citation>
    <scope>NUCLEOTIDE SEQUENCE [LARGE SCALE GENOMIC DNA]</scope>
    <source>
        <strain evidence="21 22">Philippines</strain>
    </source>
</reference>
<dbReference type="GO" id="GO:0061630">
    <property type="term" value="F:ubiquitin protein ligase activity"/>
    <property type="evidence" value="ECO:0007669"/>
    <property type="project" value="UniProtKB-EC"/>
</dbReference>
<keyword evidence="10" id="KW-0967">Endosome</keyword>
<comment type="subcellular location">
    <subcellularLocation>
        <location evidence="3">Endosome</location>
    </subcellularLocation>
    <subcellularLocation>
        <location evidence="4">Lysosome</location>
    </subcellularLocation>
    <subcellularLocation>
        <location evidence="2">Membrane</location>
        <topology evidence="2">Peripheral membrane protein</topology>
    </subcellularLocation>
</comment>
<dbReference type="SUPFAM" id="SSF57850">
    <property type="entry name" value="RING/U-box"/>
    <property type="match status" value="1"/>
</dbReference>
<dbReference type="InterPro" id="IPR000306">
    <property type="entry name" value="Znf_FYVE"/>
</dbReference>
<dbReference type="AlphaFoldDB" id="A0A2T2NI63"/>
<dbReference type="GO" id="GO:0016020">
    <property type="term" value="C:membrane"/>
    <property type="evidence" value="ECO:0007669"/>
    <property type="project" value="UniProtKB-SubCell"/>
</dbReference>
<evidence type="ECO:0000256" key="1">
    <source>
        <dbReference type="ARBA" id="ARBA00000900"/>
    </source>
</evidence>
<dbReference type="EMBL" id="KZ678137">
    <property type="protein sequence ID" value="PSN64956.1"/>
    <property type="molecule type" value="Genomic_DNA"/>
</dbReference>
<dbReference type="PANTHER" id="PTHR46661:SF4">
    <property type="entry name" value="RING-TYPE DOMAIN-CONTAINING PROTEIN"/>
    <property type="match status" value="1"/>
</dbReference>
<feature type="domain" description="FYVE-type" evidence="20">
    <location>
        <begin position="192"/>
        <end position="287"/>
    </location>
</feature>
<dbReference type="SMART" id="SM00184">
    <property type="entry name" value="RING"/>
    <property type="match status" value="1"/>
</dbReference>
<protein>
    <recommendedName>
        <fullName evidence="6">RING-type E3 ubiquitin transferase</fullName>
        <ecNumber evidence="6">2.3.2.27</ecNumber>
    </recommendedName>
</protein>
<dbReference type="InterPro" id="IPR051878">
    <property type="entry name" value="ZNRF_ubiq-protein_ligase"/>
</dbReference>
<keyword evidence="7" id="KW-0808">Transferase</keyword>
<evidence type="ECO:0000256" key="12">
    <source>
        <dbReference type="ARBA" id="ARBA00022786"/>
    </source>
</evidence>
<dbReference type="GO" id="GO:0008270">
    <property type="term" value="F:zinc ion binding"/>
    <property type="evidence" value="ECO:0007669"/>
    <property type="project" value="UniProtKB-KW"/>
</dbReference>
<feature type="compositionally biased region" description="Pro residues" evidence="18">
    <location>
        <begin position="417"/>
        <end position="428"/>
    </location>
</feature>
<proteinExistence type="predicted"/>
<feature type="region of interest" description="Disordered" evidence="18">
    <location>
        <begin position="414"/>
        <end position="433"/>
    </location>
</feature>
<dbReference type="PANTHER" id="PTHR46661">
    <property type="entry name" value="E3 UBIQUITIN-PROTEIN LIGASE ZNRF1-LIKE PROTEIN"/>
    <property type="match status" value="1"/>
</dbReference>